<reference evidence="3" key="2">
    <citation type="submission" date="2024-04" db="EMBL/GenBank/DDBJ databases">
        <authorList>
            <person name="Chen Y."/>
            <person name="Shah S."/>
            <person name="Dougan E. K."/>
            <person name="Thang M."/>
            <person name="Chan C."/>
        </authorList>
    </citation>
    <scope>NUCLEOTIDE SEQUENCE [LARGE SCALE GENOMIC DNA]</scope>
</reference>
<dbReference type="EMBL" id="CAMXCT020001112">
    <property type="protein sequence ID" value="CAL1140192.1"/>
    <property type="molecule type" value="Genomic_DNA"/>
</dbReference>
<evidence type="ECO:0000313" key="3">
    <source>
        <dbReference type="EMBL" id="CAL1140192.1"/>
    </source>
</evidence>
<dbReference type="CDD" id="cd17039">
    <property type="entry name" value="Ubl_ubiquitin_like"/>
    <property type="match status" value="1"/>
</dbReference>
<name>A0A9P1C8Y0_9DINO</name>
<accession>A0A9P1C8Y0</accession>
<dbReference type="EMBL" id="CAMXCT030001112">
    <property type="protein sequence ID" value="CAL4774129.1"/>
    <property type="molecule type" value="Genomic_DNA"/>
</dbReference>
<dbReference type="InterPro" id="IPR029071">
    <property type="entry name" value="Ubiquitin-like_domsf"/>
</dbReference>
<reference evidence="2" key="1">
    <citation type="submission" date="2022-10" db="EMBL/GenBank/DDBJ databases">
        <authorList>
            <person name="Chen Y."/>
            <person name="Dougan E. K."/>
            <person name="Chan C."/>
            <person name="Rhodes N."/>
            <person name="Thang M."/>
        </authorList>
    </citation>
    <scope>NUCLEOTIDE SEQUENCE</scope>
</reference>
<sequence>MALRVQVLSGLSSEEVATLDCDPAWDVSDLKWELERRKNLPEAEQRLLLGTRVLCDKERLGDLATAALTLSLMRLDPQWVGLLQDLRNGRRDWKDMDQELQENREVALAAVQRDPSTLPLLSTELRQDSEIVLAAVQQHGRSLQHALGIARRDPKVLEAALKRDGLAIRFATEEQKGDRHLGLMAVRQNGWALELLGEKLKAEREIVKEAITQEGQAFKFADETLKHDRELMLIALRSNAEALRYMPQEVREDPEALLAARMGVRIRGAGGLQYFKSLLSTAAHEQSDAFRFSDASKMVSSNMAGK</sequence>
<organism evidence="2">
    <name type="scientific">Cladocopium goreaui</name>
    <dbReference type="NCBI Taxonomy" id="2562237"/>
    <lineage>
        <taxon>Eukaryota</taxon>
        <taxon>Sar</taxon>
        <taxon>Alveolata</taxon>
        <taxon>Dinophyceae</taxon>
        <taxon>Suessiales</taxon>
        <taxon>Symbiodiniaceae</taxon>
        <taxon>Cladocopium</taxon>
    </lineage>
</organism>
<dbReference type="InterPro" id="IPR025197">
    <property type="entry name" value="DUF4116"/>
</dbReference>
<feature type="domain" description="Ubiquitin-like" evidence="1">
    <location>
        <begin position="1"/>
        <end position="63"/>
    </location>
</feature>
<proteinExistence type="predicted"/>
<dbReference type="PROSITE" id="PS50053">
    <property type="entry name" value="UBIQUITIN_2"/>
    <property type="match status" value="1"/>
</dbReference>
<dbReference type="InterPro" id="IPR000626">
    <property type="entry name" value="Ubiquitin-like_dom"/>
</dbReference>
<dbReference type="Gene3D" id="3.10.20.90">
    <property type="entry name" value="Phosphatidylinositol 3-kinase Catalytic Subunit, Chain A, domain 1"/>
    <property type="match status" value="1"/>
</dbReference>
<evidence type="ECO:0000313" key="4">
    <source>
        <dbReference type="EMBL" id="CAL4774129.1"/>
    </source>
</evidence>
<protein>
    <submittedName>
        <fullName evidence="4">Ubiquitin-like domain-containing protein</fullName>
    </submittedName>
</protein>
<evidence type="ECO:0000259" key="1">
    <source>
        <dbReference type="PROSITE" id="PS50053"/>
    </source>
</evidence>
<gene>
    <name evidence="2" type="ORF">C1SCF055_LOCUS14137</name>
</gene>
<evidence type="ECO:0000313" key="5">
    <source>
        <dbReference type="Proteomes" id="UP001152797"/>
    </source>
</evidence>
<dbReference type="OrthoDB" id="447781at2759"/>
<dbReference type="EMBL" id="CAMXCT010001112">
    <property type="protein sequence ID" value="CAI3986817.1"/>
    <property type="molecule type" value="Genomic_DNA"/>
</dbReference>
<comment type="caution">
    <text evidence="2">The sequence shown here is derived from an EMBL/GenBank/DDBJ whole genome shotgun (WGS) entry which is preliminary data.</text>
</comment>
<dbReference type="AlphaFoldDB" id="A0A9P1C8Y0"/>
<dbReference type="Pfam" id="PF13475">
    <property type="entry name" value="DUF4116"/>
    <property type="match status" value="3"/>
</dbReference>
<evidence type="ECO:0000313" key="2">
    <source>
        <dbReference type="EMBL" id="CAI3986817.1"/>
    </source>
</evidence>
<dbReference type="Proteomes" id="UP001152797">
    <property type="component" value="Unassembled WGS sequence"/>
</dbReference>
<dbReference type="SUPFAM" id="SSF54236">
    <property type="entry name" value="Ubiquitin-like"/>
    <property type="match status" value="1"/>
</dbReference>
<keyword evidence="5" id="KW-1185">Reference proteome</keyword>